<accession>A0A6J5MHQ4</accession>
<sequence length="53" mass="5247">MHLAERLILCLAGLTLAVIGCTLGAATDAPLIIIPSAAIGASGILAMMASVTR</sequence>
<evidence type="ECO:0008006" key="3">
    <source>
        <dbReference type="Google" id="ProtNLM"/>
    </source>
</evidence>
<protein>
    <recommendedName>
        <fullName evidence="3">Lipoprotein</fullName>
    </recommendedName>
</protein>
<evidence type="ECO:0000313" key="2">
    <source>
        <dbReference type="EMBL" id="CAB4144660.1"/>
    </source>
</evidence>
<proteinExistence type="predicted"/>
<reference evidence="2" key="1">
    <citation type="submission" date="2020-04" db="EMBL/GenBank/DDBJ databases">
        <authorList>
            <person name="Chiriac C."/>
            <person name="Salcher M."/>
            <person name="Ghai R."/>
            <person name="Kavagutti S V."/>
        </authorList>
    </citation>
    <scope>NUCLEOTIDE SEQUENCE</scope>
</reference>
<keyword evidence="1" id="KW-1133">Transmembrane helix</keyword>
<dbReference type="PROSITE" id="PS51257">
    <property type="entry name" value="PROKAR_LIPOPROTEIN"/>
    <property type="match status" value="1"/>
</dbReference>
<keyword evidence="1" id="KW-0472">Membrane</keyword>
<name>A0A6J5MHQ4_9CAUD</name>
<gene>
    <name evidence="2" type="ORF">UFOVP468_45</name>
</gene>
<feature type="transmembrane region" description="Helical" evidence="1">
    <location>
        <begin position="7"/>
        <end position="26"/>
    </location>
</feature>
<keyword evidence="1" id="KW-0812">Transmembrane</keyword>
<dbReference type="EMBL" id="LR796432">
    <property type="protein sequence ID" value="CAB4144660.1"/>
    <property type="molecule type" value="Genomic_DNA"/>
</dbReference>
<feature type="transmembrane region" description="Helical" evidence="1">
    <location>
        <begin position="32"/>
        <end position="51"/>
    </location>
</feature>
<organism evidence="2">
    <name type="scientific">uncultured Caudovirales phage</name>
    <dbReference type="NCBI Taxonomy" id="2100421"/>
    <lineage>
        <taxon>Viruses</taxon>
        <taxon>Duplodnaviria</taxon>
        <taxon>Heunggongvirae</taxon>
        <taxon>Uroviricota</taxon>
        <taxon>Caudoviricetes</taxon>
        <taxon>Peduoviridae</taxon>
        <taxon>Maltschvirus</taxon>
        <taxon>Maltschvirus maltsch</taxon>
    </lineage>
</organism>
<evidence type="ECO:0000256" key="1">
    <source>
        <dbReference type="SAM" id="Phobius"/>
    </source>
</evidence>